<gene>
    <name evidence="1" type="ORF">MNBD_PLANCTO03-926</name>
</gene>
<accession>A0A3B1E6Q9</accession>
<dbReference type="AlphaFoldDB" id="A0A3B1E6Q9"/>
<sequence>MQHDIVSNGTAPGGMALRAVWPSTGTTQRVEVLGFGGCPNTPKMRDRVAEAVGALGSGYVLVEVDQESLAADDLRRGYPAPTVLVDGVDLFGLPAPSSLAMGCRVYPGGLPSAEEIQSRLAAFGGDG</sequence>
<proteinExistence type="predicted"/>
<name>A0A3B1E6Q9_9ZZZZ</name>
<organism evidence="1">
    <name type="scientific">hydrothermal vent metagenome</name>
    <dbReference type="NCBI Taxonomy" id="652676"/>
    <lineage>
        <taxon>unclassified sequences</taxon>
        <taxon>metagenomes</taxon>
        <taxon>ecological metagenomes</taxon>
    </lineage>
</organism>
<dbReference type="EMBL" id="UOGK01000178">
    <property type="protein sequence ID" value="VAX38987.1"/>
    <property type="molecule type" value="Genomic_DNA"/>
</dbReference>
<protein>
    <recommendedName>
        <fullName evidence="2">Thioredoxin family protein</fullName>
    </recommendedName>
</protein>
<reference evidence="1" key="1">
    <citation type="submission" date="2018-06" db="EMBL/GenBank/DDBJ databases">
        <authorList>
            <person name="Zhirakovskaya E."/>
        </authorList>
    </citation>
    <scope>NUCLEOTIDE SEQUENCE</scope>
</reference>
<evidence type="ECO:0000313" key="1">
    <source>
        <dbReference type="EMBL" id="VAX38987.1"/>
    </source>
</evidence>
<evidence type="ECO:0008006" key="2">
    <source>
        <dbReference type="Google" id="ProtNLM"/>
    </source>
</evidence>